<evidence type="ECO:0000256" key="1">
    <source>
        <dbReference type="SAM" id="SignalP"/>
    </source>
</evidence>
<feature type="chain" id="PRO_5045595697" description="Ig-like domain-containing protein" evidence="1">
    <location>
        <begin position="24"/>
        <end position="651"/>
    </location>
</feature>
<comment type="caution">
    <text evidence="3">The sequence shown here is derived from an EMBL/GenBank/DDBJ whole genome shotgun (WGS) entry which is preliminary data.</text>
</comment>
<feature type="signal peptide" evidence="1">
    <location>
        <begin position="1"/>
        <end position="23"/>
    </location>
</feature>
<accession>A0ABP8HMX2</accession>
<name>A0ABP8HMX2_9SPHI</name>
<dbReference type="InterPro" id="IPR044023">
    <property type="entry name" value="Ig_7"/>
</dbReference>
<dbReference type="Gene3D" id="2.60.40.10">
    <property type="entry name" value="Immunoglobulins"/>
    <property type="match status" value="1"/>
</dbReference>
<dbReference type="EMBL" id="BAABFT010000031">
    <property type="protein sequence ID" value="GAA4341512.1"/>
    <property type="molecule type" value="Genomic_DNA"/>
</dbReference>
<evidence type="ECO:0000259" key="2">
    <source>
        <dbReference type="Pfam" id="PF19081"/>
    </source>
</evidence>
<evidence type="ECO:0000313" key="4">
    <source>
        <dbReference type="Proteomes" id="UP001500582"/>
    </source>
</evidence>
<gene>
    <name evidence="3" type="ORF">GCM10023149_53880</name>
</gene>
<dbReference type="SUPFAM" id="SSF48726">
    <property type="entry name" value="Immunoglobulin"/>
    <property type="match status" value="1"/>
</dbReference>
<protein>
    <recommendedName>
        <fullName evidence="2">Ig-like domain-containing protein</fullName>
    </recommendedName>
</protein>
<dbReference type="InterPro" id="IPR026341">
    <property type="entry name" value="T9SS_type_B"/>
</dbReference>
<proteinExistence type="predicted"/>
<sequence length="651" mass="70831">MRLLIIRLLLCVLFAICTGKVSAQVCTGNYGDPVIEETFGNGSSAPLSTQQTNYKYVVGRCPENGEYSIVKFNPGCHTESWHTVLQDHTTDRNGAHIPGGNMMLVNASEDKGLFFTQTAHNLCAGTTYKFSVFVLDLMRPNPARPDALHPTLRFKVKRANGEEITHTNKDPIPIGPTAGPQFQEIFTTFIVPGDANDVVVEIYNDGDGGYGNDLILDDITFRACGPDVLTGFDDAGTPMQKSICVGEASAYALKVSTTANFTERQWQRLEGETWVDIKGENRGENSDRYLTPDNLPAGMHQYRVAVAKTNNLDALQCRIYSDIITLNIKARPVVPPFNQQPVCEGSNVTLTASGGTQYKWSGPGITSPVFKADPNLTIPNITFAQGGTYSVQAITDGCPGDETTVEIDVKPKIIATITSDVEVCEGVPVALEATGGVNYKWTPSTGLSADNIPNPVAVLNETTPYTVTIDNGACTETRTVTIKIIKNAKAIVPGTIEMNEGQFITLNGGTAGDVNSFYWTPALYLDNPNSLTPIASPLTDTRYVLHVSGRCEPDTAGVFIKVYNKIKVPNSFSPNGDGINDYWNIPGLATYPNSVTTVYNRYGQEVFRSTGYARPWSGSYNGYQLPGGTYYYIIDPHSKSPRQTGWVLIVR</sequence>
<reference evidence="4" key="1">
    <citation type="journal article" date="2019" name="Int. J. Syst. Evol. Microbiol.">
        <title>The Global Catalogue of Microorganisms (GCM) 10K type strain sequencing project: providing services to taxonomists for standard genome sequencing and annotation.</title>
        <authorList>
            <consortium name="The Broad Institute Genomics Platform"/>
            <consortium name="The Broad Institute Genome Sequencing Center for Infectious Disease"/>
            <person name="Wu L."/>
            <person name="Ma J."/>
        </authorList>
    </citation>
    <scope>NUCLEOTIDE SEQUENCE [LARGE SCALE GENOMIC DNA]</scope>
    <source>
        <strain evidence="4">JCM 17705</strain>
    </source>
</reference>
<keyword evidence="1" id="KW-0732">Signal</keyword>
<dbReference type="NCBIfam" id="TIGR04131">
    <property type="entry name" value="Bac_Flav_CTERM"/>
    <property type="match status" value="1"/>
</dbReference>
<organism evidence="3 4">
    <name type="scientific">Mucilaginibacter gynuensis</name>
    <dbReference type="NCBI Taxonomy" id="1302236"/>
    <lineage>
        <taxon>Bacteria</taxon>
        <taxon>Pseudomonadati</taxon>
        <taxon>Bacteroidota</taxon>
        <taxon>Sphingobacteriia</taxon>
        <taxon>Sphingobacteriales</taxon>
        <taxon>Sphingobacteriaceae</taxon>
        <taxon>Mucilaginibacter</taxon>
    </lineage>
</organism>
<dbReference type="Proteomes" id="UP001500582">
    <property type="component" value="Unassembled WGS sequence"/>
</dbReference>
<dbReference type="InterPro" id="IPR036179">
    <property type="entry name" value="Ig-like_dom_sf"/>
</dbReference>
<dbReference type="Pfam" id="PF19081">
    <property type="entry name" value="Ig_7"/>
    <property type="match status" value="1"/>
</dbReference>
<evidence type="ECO:0000313" key="3">
    <source>
        <dbReference type="EMBL" id="GAA4341512.1"/>
    </source>
</evidence>
<feature type="domain" description="Ig-like" evidence="2">
    <location>
        <begin position="332"/>
        <end position="411"/>
    </location>
</feature>
<dbReference type="InterPro" id="IPR013783">
    <property type="entry name" value="Ig-like_fold"/>
</dbReference>
<keyword evidence="4" id="KW-1185">Reference proteome</keyword>
<dbReference type="Pfam" id="PF13585">
    <property type="entry name" value="CHU_C"/>
    <property type="match status" value="1"/>
</dbReference>